<evidence type="ECO:0000313" key="3">
    <source>
        <dbReference type="Proteomes" id="UP000215788"/>
    </source>
</evidence>
<gene>
    <name evidence="2" type="ORF">CJF39_04110</name>
</gene>
<feature type="region of interest" description="Disordered" evidence="1">
    <location>
        <begin position="292"/>
        <end position="322"/>
    </location>
</feature>
<dbReference type="NCBIfam" id="TIGR03696">
    <property type="entry name" value="Rhs_assc_core"/>
    <property type="match status" value="1"/>
</dbReference>
<dbReference type="Proteomes" id="UP000215788">
    <property type="component" value="Unassembled WGS sequence"/>
</dbReference>
<evidence type="ECO:0000313" key="2">
    <source>
        <dbReference type="EMBL" id="OZY60681.1"/>
    </source>
</evidence>
<proteinExistence type="predicted"/>
<organism evidence="2 3">
    <name type="scientific">Pseudomonas lundensis</name>
    <dbReference type="NCBI Taxonomy" id="86185"/>
    <lineage>
        <taxon>Bacteria</taxon>
        <taxon>Pseudomonadati</taxon>
        <taxon>Pseudomonadota</taxon>
        <taxon>Gammaproteobacteria</taxon>
        <taxon>Pseudomonadales</taxon>
        <taxon>Pseudomonadaceae</taxon>
        <taxon>Pseudomonas</taxon>
    </lineage>
</organism>
<comment type="caution">
    <text evidence="2">The sequence shown here is derived from an EMBL/GenBank/DDBJ whole genome shotgun (WGS) entry which is preliminary data.</text>
</comment>
<feature type="compositionally biased region" description="Low complexity" evidence="1">
    <location>
        <begin position="304"/>
        <end position="315"/>
    </location>
</feature>
<dbReference type="InterPro" id="IPR022385">
    <property type="entry name" value="Rhs_assc_core"/>
</dbReference>
<dbReference type="AlphaFoldDB" id="A0A266NDW4"/>
<dbReference type="OrthoDB" id="5905222at2"/>
<sequence>MKKSLLCSYHYDPLDRLTGLLPHPQATRQRFYRQNRLATQIQGDVRHAILQHGDQLLAQQRSDSTSTASTLLATDTQHSVLHTVGSSEQRAMAYSPYGHHPTAGANEHLLAFNGECADPVTGNYLLGNGYRAFNPVLMRFNSPDSWSPFGKGGINCYSYCLNNPINYRDPSGHFIASGNTLLAVQGISSSMGGIALALSSPARTSGPALAAYFSGALGVLYGGVAARLPGTRFGAIMAGTSATLGAISMTTGARASRQGFRGLSSRASLSSLDEMEGALNDSSRFIPNRNFEPSPPYLPPRPGFQFSSQHSRQSSLPTFESLPLEIQRGPRGKVPEYTPISQAQEVTTPRKVTVRINNLPEVHRYTEVAETGARIRETQL</sequence>
<dbReference type="EMBL" id="NQKI01000004">
    <property type="protein sequence ID" value="OZY60681.1"/>
    <property type="molecule type" value="Genomic_DNA"/>
</dbReference>
<dbReference type="RefSeq" id="WP_094992273.1">
    <property type="nucleotide sequence ID" value="NZ_NQKI01000004.1"/>
</dbReference>
<evidence type="ECO:0008006" key="4">
    <source>
        <dbReference type="Google" id="ProtNLM"/>
    </source>
</evidence>
<name>A0A266NDW4_9PSED</name>
<feature type="compositionally biased region" description="Pro residues" evidence="1">
    <location>
        <begin position="293"/>
        <end position="302"/>
    </location>
</feature>
<protein>
    <recommendedName>
        <fullName evidence="4">RHS repeat-associated core domain-containing protein</fullName>
    </recommendedName>
</protein>
<accession>A0A266NDW4</accession>
<reference evidence="2 3" key="1">
    <citation type="submission" date="2017-08" db="EMBL/GenBank/DDBJ databases">
        <title>Genomic and metabolic characterisation of spoilage-associated Pseudomonas species.</title>
        <authorList>
            <person name="Stanborough T."/>
            <person name="Fegan N."/>
            <person name="Powell S.M."/>
            <person name="Singh T."/>
            <person name="Tamplin M.L."/>
            <person name="Chandry P.S."/>
        </authorList>
    </citation>
    <scope>NUCLEOTIDE SEQUENCE [LARGE SCALE GENOMIC DNA]</scope>
    <source>
        <strain evidence="2 3">L1802</strain>
    </source>
</reference>
<dbReference type="Gene3D" id="2.180.10.10">
    <property type="entry name" value="RHS repeat-associated core"/>
    <property type="match status" value="1"/>
</dbReference>
<evidence type="ECO:0000256" key="1">
    <source>
        <dbReference type="SAM" id="MobiDB-lite"/>
    </source>
</evidence>